<dbReference type="OrthoDB" id="2955631at2"/>
<organism evidence="2 3">
    <name type="scientific">Winogradskyella epiphytica</name>
    <dbReference type="NCBI Taxonomy" id="262005"/>
    <lineage>
        <taxon>Bacteria</taxon>
        <taxon>Pseudomonadati</taxon>
        <taxon>Bacteroidota</taxon>
        <taxon>Flavobacteriia</taxon>
        <taxon>Flavobacteriales</taxon>
        <taxon>Flavobacteriaceae</taxon>
        <taxon>Winogradskyella</taxon>
    </lineage>
</organism>
<keyword evidence="1" id="KW-0812">Transmembrane</keyword>
<evidence type="ECO:0000256" key="1">
    <source>
        <dbReference type="SAM" id="Phobius"/>
    </source>
</evidence>
<reference evidence="2 3" key="1">
    <citation type="submission" date="2018-06" db="EMBL/GenBank/DDBJ databases">
        <title>Genomic Encyclopedia of Type Strains, Phase III (KMG-III): the genomes of soil and plant-associated and newly described type strains.</title>
        <authorList>
            <person name="Whitman W."/>
        </authorList>
    </citation>
    <scope>NUCLEOTIDE SEQUENCE [LARGE SCALE GENOMIC DNA]</scope>
    <source>
        <strain evidence="2 3">CECT 7945</strain>
    </source>
</reference>
<feature type="transmembrane region" description="Helical" evidence="1">
    <location>
        <begin position="144"/>
        <end position="164"/>
    </location>
</feature>
<evidence type="ECO:0000313" key="2">
    <source>
        <dbReference type="EMBL" id="PYE82852.1"/>
    </source>
</evidence>
<feature type="transmembrane region" description="Helical" evidence="1">
    <location>
        <begin position="113"/>
        <end position="132"/>
    </location>
</feature>
<feature type="transmembrane region" description="Helical" evidence="1">
    <location>
        <begin position="71"/>
        <end position="93"/>
    </location>
</feature>
<keyword evidence="1" id="KW-0472">Membrane</keyword>
<dbReference type="InterPro" id="IPR018723">
    <property type="entry name" value="DUF2254_membrane"/>
</dbReference>
<keyword evidence="1" id="KW-1133">Transmembrane helix</keyword>
<dbReference type="AlphaFoldDB" id="A0A2V4WYX7"/>
<proteinExistence type="predicted"/>
<gene>
    <name evidence="2" type="ORF">DFQ11_101281</name>
</gene>
<feature type="transmembrane region" description="Helical" evidence="1">
    <location>
        <begin position="20"/>
        <end position="40"/>
    </location>
</feature>
<evidence type="ECO:0000313" key="3">
    <source>
        <dbReference type="Proteomes" id="UP000248054"/>
    </source>
</evidence>
<keyword evidence="3" id="KW-1185">Reference proteome</keyword>
<dbReference type="Proteomes" id="UP000248054">
    <property type="component" value="Unassembled WGS sequence"/>
</dbReference>
<comment type="caution">
    <text evidence="2">The sequence shown here is derived from an EMBL/GenBank/DDBJ whole genome shotgun (WGS) entry which is preliminary data.</text>
</comment>
<dbReference type="Pfam" id="PF10011">
    <property type="entry name" value="DUF2254"/>
    <property type="match status" value="1"/>
</dbReference>
<protein>
    <submittedName>
        <fullName evidence="2">Putative membrane protein</fullName>
    </submittedName>
</protein>
<name>A0A2V4WYX7_9FLAO</name>
<dbReference type="EMBL" id="QJTD01000001">
    <property type="protein sequence ID" value="PYE82852.1"/>
    <property type="molecule type" value="Genomic_DNA"/>
</dbReference>
<sequence>MKNYIYSIWDSLEKLESKIAFYPSIISLLGLMFAFFMIYLESIGISKYLVENAPILVVNNTETARSLLTTFIGGLISIMVFSFSLVMILLNQASSNFSPRVLPGLISNRRHQIILGIYNATLLYCIFTLVSITPQGDKYQMPGFSVLIGIIFMTLSLGSFIYFIHSISQEIQVNTIMDKIFKKSKSRLERLVENEKHIDTDFEDSSNWKSIMANSTGYMQDVSINALAHIAEQHDLKIEIVPIKGAYILNGIPVLRYKGQPSENKEPDSVEDLEKKLLEAITFSNSELIEDNYILAFKQITEIALKAMSPGINDPGTCINAIDYLTELFAIRMTKKDRSYYFDEDGKPLILIKTVSFDELLYNVMAALRTYAKHDIIVVQKLFIMFEYLLQQQDALRENYKEAIIREIINLKNDAISNHTNEADIKVIKSYIAKLKNLNPSDYSFEA</sequence>
<accession>A0A2V4WYX7</accession>
<dbReference type="RefSeq" id="WP_110473840.1">
    <property type="nucleotide sequence ID" value="NZ_BMWQ01000001.1"/>
</dbReference>